<evidence type="ECO:0000313" key="3">
    <source>
        <dbReference type="EnsemblMetazoa" id="XP_030849759"/>
    </source>
</evidence>
<dbReference type="EnsemblMetazoa" id="XM_030993899">
    <property type="protein sequence ID" value="XP_030849759"/>
    <property type="gene ID" value="LOC105446335"/>
</dbReference>
<dbReference type="Proteomes" id="UP000007110">
    <property type="component" value="Unassembled WGS sequence"/>
</dbReference>
<feature type="compositionally biased region" description="Basic residues" evidence="1">
    <location>
        <begin position="181"/>
        <end position="190"/>
    </location>
</feature>
<reference evidence="4" key="1">
    <citation type="submission" date="2015-02" db="EMBL/GenBank/DDBJ databases">
        <title>Genome sequencing for Strongylocentrotus purpuratus.</title>
        <authorList>
            <person name="Murali S."/>
            <person name="Liu Y."/>
            <person name="Vee V."/>
            <person name="English A."/>
            <person name="Wang M."/>
            <person name="Skinner E."/>
            <person name="Han Y."/>
            <person name="Muzny D.M."/>
            <person name="Worley K.C."/>
            <person name="Gibbs R.A."/>
        </authorList>
    </citation>
    <scope>NUCLEOTIDE SEQUENCE</scope>
</reference>
<dbReference type="GeneID" id="105446335"/>
<dbReference type="Gene3D" id="1.10.533.10">
    <property type="entry name" value="Death Domain, Fas"/>
    <property type="match status" value="1"/>
</dbReference>
<name>A0A7M7PCP5_STRPU</name>
<keyword evidence="4" id="KW-1185">Reference proteome</keyword>
<dbReference type="OrthoDB" id="10192232at2759"/>
<dbReference type="AlphaFoldDB" id="A0A7M7PCP5"/>
<dbReference type="InterPro" id="IPR011029">
    <property type="entry name" value="DEATH-like_dom_sf"/>
</dbReference>
<dbReference type="SUPFAM" id="SSF47986">
    <property type="entry name" value="DEATH domain"/>
    <property type="match status" value="1"/>
</dbReference>
<dbReference type="GO" id="GO:0007165">
    <property type="term" value="P:signal transduction"/>
    <property type="evidence" value="ECO:0007669"/>
    <property type="project" value="InterPro"/>
</dbReference>
<dbReference type="InParanoid" id="A0A7M7PCP5"/>
<accession>A0A7M7PCP5</accession>
<reference evidence="3" key="2">
    <citation type="submission" date="2021-01" db="UniProtKB">
        <authorList>
            <consortium name="EnsemblMetazoa"/>
        </authorList>
    </citation>
    <scope>IDENTIFICATION</scope>
</reference>
<dbReference type="PROSITE" id="PS50017">
    <property type="entry name" value="DEATH_DOMAIN"/>
    <property type="match status" value="1"/>
</dbReference>
<dbReference type="KEGG" id="spu:105446335"/>
<evidence type="ECO:0000313" key="4">
    <source>
        <dbReference type="Proteomes" id="UP000007110"/>
    </source>
</evidence>
<dbReference type="RefSeq" id="XP_030849759.1">
    <property type="nucleotide sequence ID" value="XM_030993899.1"/>
</dbReference>
<dbReference type="Pfam" id="PF00531">
    <property type="entry name" value="Death"/>
    <property type="match status" value="1"/>
</dbReference>
<evidence type="ECO:0000259" key="2">
    <source>
        <dbReference type="PROSITE" id="PS50017"/>
    </source>
</evidence>
<dbReference type="InterPro" id="IPR000488">
    <property type="entry name" value="Death_dom"/>
</dbReference>
<evidence type="ECO:0000256" key="1">
    <source>
        <dbReference type="SAM" id="MobiDB-lite"/>
    </source>
</evidence>
<feature type="domain" description="Death" evidence="2">
    <location>
        <begin position="31"/>
        <end position="100"/>
    </location>
</feature>
<feature type="region of interest" description="Disordered" evidence="1">
    <location>
        <begin position="150"/>
        <end position="190"/>
    </location>
</feature>
<feature type="compositionally biased region" description="Polar residues" evidence="1">
    <location>
        <begin position="170"/>
        <end position="180"/>
    </location>
</feature>
<sequence length="190" mass="21424">MTAPREESEGRYLKVKVLDFFDRRLAGGLVSWRQLGKQLDFTSMDVEKLESDGLKIDQSSVKLLLRNWECREGGCNVELLKKSLAEIGRNDILWDLRAEYENQGIELVESRSYPRTIGRIPLGDGEVLLVGKGYNVRDFQLQEKRKLDPEPVIRTDLSTSGDQSWGGGSMDSTPGSNSPKNFRKSTRAVS</sequence>
<organism evidence="3 4">
    <name type="scientific">Strongylocentrotus purpuratus</name>
    <name type="common">Purple sea urchin</name>
    <dbReference type="NCBI Taxonomy" id="7668"/>
    <lineage>
        <taxon>Eukaryota</taxon>
        <taxon>Metazoa</taxon>
        <taxon>Echinodermata</taxon>
        <taxon>Eleutherozoa</taxon>
        <taxon>Echinozoa</taxon>
        <taxon>Echinoidea</taxon>
        <taxon>Euechinoidea</taxon>
        <taxon>Echinacea</taxon>
        <taxon>Camarodonta</taxon>
        <taxon>Echinidea</taxon>
        <taxon>Strongylocentrotidae</taxon>
        <taxon>Strongylocentrotus</taxon>
    </lineage>
</organism>
<protein>
    <recommendedName>
        <fullName evidence="2">Death domain-containing protein</fullName>
    </recommendedName>
</protein>
<proteinExistence type="predicted"/>